<feature type="transmembrane region" description="Helical" evidence="8">
    <location>
        <begin position="340"/>
        <end position="360"/>
    </location>
</feature>
<evidence type="ECO:0000256" key="1">
    <source>
        <dbReference type="ARBA" id="ARBA00004141"/>
    </source>
</evidence>
<feature type="transmembrane region" description="Helical" evidence="8">
    <location>
        <begin position="275"/>
        <end position="296"/>
    </location>
</feature>
<evidence type="ECO:0000256" key="6">
    <source>
        <dbReference type="ARBA" id="ARBA00022989"/>
    </source>
</evidence>
<keyword evidence="3" id="KW-0813">Transport</keyword>
<feature type="transmembrane region" description="Helical" evidence="8">
    <location>
        <begin position="116"/>
        <end position="138"/>
    </location>
</feature>
<dbReference type="PANTHER" id="PTHR34975">
    <property type="entry name" value="SPORE GERMINATION PROTEIN A2"/>
    <property type="match status" value="1"/>
</dbReference>
<dbReference type="GO" id="GO:0009847">
    <property type="term" value="P:spore germination"/>
    <property type="evidence" value="ECO:0007669"/>
    <property type="project" value="InterPro"/>
</dbReference>
<organism evidence="9 10">
    <name type="scientific">Alkalihalophilus pseudofirmus (strain ATCC BAA-2126 / JCM 17055 / OF4)</name>
    <name type="common">Bacillus pseudofirmus</name>
    <dbReference type="NCBI Taxonomy" id="398511"/>
    <lineage>
        <taxon>Bacteria</taxon>
        <taxon>Bacillati</taxon>
        <taxon>Bacillota</taxon>
        <taxon>Bacilli</taxon>
        <taxon>Bacillales</taxon>
        <taxon>Bacillaceae</taxon>
        <taxon>Alkalihalophilus</taxon>
    </lineage>
</organism>
<dbReference type="Pfam" id="PF03845">
    <property type="entry name" value="Spore_permease"/>
    <property type="match status" value="1"/>
</dbReference>
<keyword evidence="6 8" id="KW-1133">Transmembrane helix</keyword>
<comment type="subcellular location">
    <subcellularLocation>
        <location evidence="1">Membrane</location>
        <topology evidence="1">Multi-pass membrane protein</topology>
    </subcellularLocation>
</comment>
<dbReference type="STRING" id="398511.BpOF4_12215"/>
<proteinExistence type="inferred from homology"/>
<evidence type="ECO:0000256" key="7">
    <source>
        <dbReference type="ARBA" id="ARBA00023136"/>
    </source>
</evidence>
<evidence type="ECO:0000313" key="10">
    <source>
        <dbReference type="Proteomes" id="UP000001544"/>
    </source>
</evidence>
<dbReference type="EMBL" id="CP001878">
    <property type="protein sequence ID" value="ADC50496.1"/>
    <property type="molecule type" value="Genomic_DNA"/>
</dbReference>
<keyword evidence="10" id="KW-1185">Reference proteome</keyword>
<dbReference type="NCBIfam" id="TIGR00912">
    <property type="entry name" value="2A0309"/>
    <property type="match status" value="1"/>
</dbReference>
<keyword evidence="4" id="KW-0309">Germination</keyword>
<evidence type="ECO:0000256" key="8">
    <source>
        <dbReference type="SAM" id="Phobius"/>
    </source>
</evidence>
<dbReference type="PANTHER" id="PTHR34975:SF2">
    <property type="entry name" value="SPORE GERMINATION PROTEIN A2"/>
    <property type="match status" value="1"/>
</dbReference>
<comment type="similarity">
    <text evidence="2">Belongs to the amino acid-polyamine-organocation (APC) superfamily. Spore germination protein (SGP) (TC 2.A.3.9) family.</text>
</comment>
<feature type="transmembrane region" description="Helical" evidence="8">
    <location>
        <begin position="184"/>
        <end position="209"/>
    </location>
</feature>
<evidence type="ECO:0000313" key="9">
    <source>
        <dbReference type="EMBL" id="ADC50496.1"/>
    </source>
</evidence>
<dbReference type="HOGENOM" id="CLU_047547_0_2_9"/>
<evidence type="ECO:0000256" key="4">
    <source>
        <dbReference type="ARBA" id="ARBA00022544"/>
    </source>
</evidence>
<dbReference type="AlphaFoldDB" id="D3FWJ8"/>
<dbReference type="eggNOG" id="COG0531">
    <property type="taxonomic scope" value="Bacteria"/>
</dbReference>
<dbReference type="GO" id="GO:0016020">
    <property type="term" value="C:membrane"/>
    <property type="evidence" value="ECO:0007669"/>
    <property type="project" value="UniProtKB-SubCell"/>
</dbReference>
<feature type="transmembrane region" description="Helical" evidence="8">
    <location>
        <begin position="85"/>
        <end position="104"/>
    </location>
</feature>
<feature type="transmembrane region" description="Helical" evidence="8">
    <location>
        <begin position="308"/>
        <end position="328"/>
    </location>
</feature>
<accession>D3FWJ8</accession>
<name>D3FWJ8_ALKPO</name>
<dbReference type="RefSeq" id="WP_012957860.1">
    <property type="nucleotide sequence ID" value="NC_013791.2"/>
</dbReference>
<feature type="transmembrane region" description="Helical" evidence="8">
    <location>
        <begin position="12"/>
        <end position="31"/>
    </location>
</feature>
<keyword evidence="7 8" id="KW-0472">Membrane</keyword>
<dbReference type="KEGG" id="bpf:BpOF4_12215"/>
<gene>
    <name evidence="9" type="primary">gerLB</name>
    <name evidence="9" type="ordered locus">BpOF4_12215</name>
</gene>
<sequence>MKHAISYSISPGEMCLTLVSMIIGVGILTLPRVLATELGLADGWISILLASGIIMSLVALYVKLQQQFPGETLLQYIAGGKVGKWFAPVLALLFLVYFLCLMGYEVRILTSLMRMYILDQTPSEVIAALMLFITTYAVSKGVQGIVHLSLMFLPIVVFVLLGLISFTSINSDMTNLLPVMPEGIFPILLTMKVTLFSFLGLEILFFLMGYMKKSDLKVSPLMAGIMLIMFLYLLVTIISYANFSVDTTTQITFPTVELAKQIEIPGGFFERLESLLITVWIMTIFNTISISQLIFIQLLEKHFVKKKAITTYLPAISIFFIFIVAFIPHSITETFQFGEWIGWLGLTLYFVSLGCGYLFFFSRRRKAGKVGKDVSYQS</sequence>
<evidence type="ECO:0000256" key="2">
    <source>
        <dbReference type="ARBA" id="ARBA00007998"/>
    </source>
</evidence>
<keyword evidence="5 8" id="KW-0812">Transmembrane</keyword>
<feature type="transmembrane region" description="Helical" evidence="8">
    <location>
        <begin position="145"/>
        <end position="164"/>
    </location>
</feature>
<feature type="transmembrane region" description="Helical" evidence="8">
    <location>
        <begin position="221"/>
        <end position="243"/>
    </location>
</feature>
<evidence type="ECO:0000256" key="5">
    <source>
        <dbReference type="ARBA" id="ARBA00022692"/>
    </source>
</evidence>
<dbReference type="Proteomes" id="UP000001544">
    <property type="component" value="Chromosome"/>
</dbReference>
<protein>
    <submittedName>
        <fullName evidence="9">Spore germination protein</fullName>
    </submittedName>
</protein>
<dbReference type="Gene3D" id="1.20.1740.10">
    <property type="entry name" value="Amino acid/polyamine transporter I"/>
    <property type="match status" value="1"/>
</dbReference>
<dbReference type="InterPro" id="IPR004761">
    <property type="entry name" value="Spore_GerAB"/>
</dbReference>
<evidence type="ECO:0000256" key="3">
    <source>
        <dbReference type="ARBA" id="ARBA00022448"/>
    </source>
</evidence>
<feature type="transmembrane region" description="Helical" evidence="8">
    <location>
        <begin position="43"/>
        <end position="64"/>
    </location>
</feature>
<reference evidence="9 10" key="1">
    <citation type="journal article" date="2011" name="Environ. Microbiol.">
        <title>Genome of alkaliphilic Bacillus pseudofirmus OF4 reveals adaptations that support the ability to grow in an external pH range from 7.5 to 11.4.</title>
        <authorList>
            <person name="Janto B."/>
            <person name="Ahmed A."/>
            <person name="Ito M."/>
            <person name="Liu J."/>
            <person name="Hicks D.B."/>
            <person name="Pagni S."/>
            <person name="Fackelmayer O.J."/>
            <person name="Smith T.A."/>
            <person name="Earl J."/>
            <person name="Elbourne L.D."/>
            <person name="Hassan K."/>
            <person name="Paulsen I.T."/>
            <person name="Kolsto A.B."/>
            <person name="Tourasse N.J."/>
            <person name="Ehrlich G.D."/>
            <person name="Boissy R."/>
            <person name="Ivey D.M."/>
            <person name="Li G."/>
            <person name="Xue Y."/>
            <person name="Ma Y."/>
            <person name="Hu F.Z."/>
            <person name="Krulwich T.A."/>
        </authorList>
    </citation>
    <scope>NUCLEOTIDE SEQUENCE [LARGE SCALE GENOMIC DNA]</scope>
    <source>
        <strain evidence="10">ATCC BAA-2126 / JCM 17055 / OF4</strain>
    </source>
</reference>